<dbReference type="AlphaFoldDB" id="A0A098LE53"/>
<dbReference type="Proteomes" id="UP000030185">
    <property type="component" value="Unassembled WGS sequence"/>
</dbReference>
<dbReference type="InterPro" id="IPR025488">
    <property type="entry name" value="DUF4380"/>
</dbReference>
<evidence type="ECO:0000313" key="2">
    <source>
        <dbReference type="EMBL" id="GAL84443.1"/>
    </source>
</evidence>
<dbReference type="Pfam" id="PF14315">
    <property type="entry name" value="DUF4380"/>
    <property type="match status" value="1"/>
</dbReference>
<dbReference type="RefSeq" id="WP_156140413.1">
    <property type="nucleotide sequence ID" value="NZ_BBLT01000003.1"/>
</dbReference>
<proteinExistence type="predicted"/>
<reference evidence="2 3" key="1">
    <citation type="submission" date="2014-09" db="EMBL/GenBank/DDBJ databases">
        <title>Sporocytophaga myxococcoides PG-01 genome sequencing.</title>
        <authorList>
            <person name="Liu L."/>
            <person name="Gao P.J."/>
            <person name="Chen G.J."/>
            <person name="Wang L.S."/>
        </authorList>
    </citation>
    <scope>NUCLEOTIDE SEQUENCE [LARGE SCALE GENOMIC DNA]</scope>
    <source>
        <strain evidence="2 3">PG-01</strain>
    </source>
</reference>
<accession>A0A098LE53</accession>
<gene>
    <name evidence="2" type="ORF">MYP_1671</name>
</gene>
<dbReference type="OrthoDB" id="6384861at2"/>
<protein>
    <recommendedName>
        <fullName evidence="4">DUF4380 domain-containing protein</fullName>
    </recommendedName>
</protein>
<dbReference type="EMBL" id="BBLT01000003">
    <property type="protein sequence ID" value="GAL84443.1"/>
    <property type="molecule type" value="Genomic_DNA"/>
</dbReference>
<dbReference type="eggNOG" id="ENOG50302TD">
    <property type="taxonomic scope" value="Bacteria"/>
</dbReference>
<organism evidence="2 3">
    <name type="scientific">Sporocytophaga myxococcoides</name>
    <dbReference type="NCBI Taxonomy" id="153721"/>
    <lineage>
        <taxon>Bacteria</taxon>
        <taxon>Pseudomonadati</taxon>
        <taxon>Bacteroidota</taxon>
        <taxon>Cytophagia</taxon>
        <taxon>Cytophagales</taxon>
        <taxon>Cytophagaceae</taxon>
        <taxon>Sporocytophaga</taxon>
    </lineage>
</organism>
<feature type="chain" id="PRO_5001944991" description="DUF4380 domain-containing protein" evidence="1">
    <location>
        <begin position="24"/>
        <end position="312"/>
    </location>
</feature>
<keyword evidence="1" id="KW-0732">Signal</keyword>
<sequence>MRRDFIKAIFFSAAFMAAATTFAQKKKATQTVKIESPAAGEQTYKVSLGSTVMAIDAGQGARITSFTLGGKEIIGPGGSTFWTSPQDPWGWPPIPEHHDKPYKVTATKNSVEFTSEKDAKLGVVIKKNITANPSDSSFVVSYTITNESGKELKVAPWENTRTKKSSITFYPRGEKEFEQSSPVMSVLKMNDIDGIRWFAYSPDRVTDGNMAKLYADGSEGWIANTDEGLLLVKKFQDTKASERAPGEGEIEIFADTQNPFIEMEQQGAYKTLAPGAKLTWQVKWYLRSLPSNVTKEEGNAQLVKIVRSIVKK</sequence>
<dbReference type="STRING" id="153721.MYP_1671"/>
<name>A0A098LE53_9BACT</name>
<keyword evidence="3" id="KW-1185">Reference proteome</keyword>
<evidence type="ECO:0000256" key="1">
    <source>
        <dbReference type="SAM" id="SignalP"/>
    </source>
</evidence>
<evidence type="ECO:0008006" key="4">
    <source>
        <dbReference type="Google" id="ProtNLM"/>
    </source>
</evidence>
<evidence type="ECO:0000313" key="3">
    <source>
        <dbReference type="Proteomes" id="UP000030185"/>
    </source>
</evidence>
<comment type="caution">
    <text evidence="2">The sequence shown here is derived from an EMBL/GenBank/DDBJ whole genome shotgun (WGS) entry which is preliminary data.</text>
</comment>
<feature type="signal peptide" evidence="1">
    <location>
        <begin position="1"/>
        <end position="23"/>
    </location>
</feature>